<feature type="transmembrane region" description="Helical" evidence="1">
    <location>
        <begin position="566"/>
        <end position="585"/>
    </location>
</feature>
<feature type="transmembrane region" description="Helical" evidence="1">
    <location>
        <begin position="380"/>
        <end position="397"/>
    </location>
</feature>
<feature type="transmembrane region" description="Helical" evidence="1">
    <location>
        <begin position="538"/>
        <end position="560"/>
    </location>
</feature>
<keyword evidence="1" id="KW-1133">Transmembrane helix</keyword>
<dbReference type="Pfam" id="PF10101">
    <property type="entry name" value="DUF2339"/>
    <property type="match status" value="1"/>
</dbReference>
<dbReference type="Proteomes" id="UP000187261">
    <property type="component" value="Unassembled WGS sequence"/>
</dbReference>
<keyword evidence="1" id="KW-0472">Membrane</keyword>
<name>A0A1U7PUS6_9FLAO</name>
<gene>
    <name evidence="2" type="ORF">SAMN05660493_01138</name>
</gene>
<feature type="transmembrane region" description="Helical" evidence="1">
    <location>
        <begin position="121"/>
        <end position="141"/>
    </location>
</feature>
<dbReference type="OrthoDB" id="666059at2"/>
<dbReference type="InterPro" id="IPR019286">
    <property type="entry name" value="DUF2339_TM"/>
</dbReference>
<feature type="transmembrane region" description="Helical" evidence="1">
    <location>
        <begin position="440"/>
        <end position="461"/>
    </location>
</feature>
<feature type="transmembrane region" description="Helical" evidence="1">
    <location>
        <begin position="304"/>
        <end position="323"/>
    </location>
</feature>
<evidence type="ECO:0000313" key="3">
    <source>
        <dbReference type="Proteomes" id="UP000187261"/>
    </source>
</evidence>
<feature type="transmembrane region" description="Helical" evidence="1">
    <location>
        <begin position="597"/>
        <end position="617"/>
    </location>
</feature>
<feature type="transmembrane region" description="Helical" evidence="1">
    <location>
        <begin position="250"/>
        <end position="267"/>
    </location>
</feature>
<accession>A0A1U7PUS6</accession>
<reference evidence="3" key="1">
    <citation type="submission" date="2016-10" db="EMBL/GenBank/DDBJ databases">
        <authorList>
            <person name="Varghese N."/>
            <person name="Submissions S."/>
        </authorList>
    </citation>
    <scope>NUCLEOTIDE SEQUENCE [LARGE SCALE GENOMIC DNA]</scope>
    <source>
        <strain evidence="3">DSM 19482</strain>
    </source>
</reference>
<feature type="transmembrane region" description="Helical" evidence="1">
    <location>
        <begin position="180"/>
        <end position="197"/>
    </location>
</feature>
<protein>
    <submittedName>
        <fullName evidence="2">Predicted membrane protein</fullName>
    </submittedName>
</protein>
<dbReference type="PANTHER" id="PTHR38434">
    <property type="entry name" value="BLL2549 PROTEIN"/>
    <property type="match status" value="1"/>
</dbReference>
<feature type="transmembrane region" description="Helical" evidence="1">
    <location>
        <begin position="662"/>
        <end position="679"/>
    </location>
</feature>
<sequence length="727" mass="83824">MTVALFLLLLLIGFYFYNQLQNRIDELKKQIDDLKGYRTAQPTAEVPKEEKPSATNLDSHPVILQNKRSEDMISENKTNWIDLFSNFIRENILTVLGIITLILGVGYFVKYAIDKNWIGETARVSIGIFAGLAIAFTGFLLRKNYRIYSYILTGGAVVMLYFSITLGFREYHLFSQTSAFIVLIGITLFAIALAYFYSSEVLILIATIGGFCAPLMVSTGESNYPFLFGYITLLNFGMLAITFLKNWKSLGWVCFVLSSLYFSGWVFSEPQMISTIYLYLFYFTFYAFALADMFRQKVLQKFDILMLVLINIFVVAALVYVFKVLDYEPVILIPISFAVINAVFLLREIKSKNYDTNFSVFSGLIISLLTFSVAVYLNNYVMTSFWATESVLLMFLWQKTGQSIFKRFFKYIFCLMIIAQIFTWSHYYDSDNLPLIANKVFITSFWTGLSVIANLIVVNYFDKNKESRSGRAFGLLSLAAFLLFYFIFLFELYYHIRELENNRIIILMLFYSVYYAAAVLVLQSFVKIGDYWDSGLGYLLLGLFIGLSGFATVTDSILVFRASNGFFGLYLLYLIPLVYLIQKLFRNKAFLTADYNVWLLMFTVIFVICCEINHLYLVYSIGKLQEIVHLQERFVVFYLPIIWAVLGVSMIYFGIRRSLPELTKCGFALIGLMIIKLYAYDIWKMDNISRIIAFIALGLILLISSFTFQKLKLMLRKVIDKDKNSES</sequence>
<evidence type="ECO:0000256" key="1">
    <source>
        <dbReference type="SAM" id="Phobius"/>
    </source>
</evidence>
<feature type="transmembrane region" description="Helical" evidence="1">
    <location>
        <begin position="92"/>
        <end position="109"/>
    </location>
</feature>
<feature type="transmembrane region" description="Helical" evidence="1">
    <location>
        <begin position="473"/>
        <end position="492"/>
    </location>
</feature>
<feature type="transmembrane region" description="Helical" evidence="1">
    <location>
        <begin position="637"/>
        <end position="655"/>
    </location>
</feature>
<feature type="transmembrane region" description="Helical" evidence="1">
    <location>
        <begin position="358"/>
        <end position="374"/>
    </location>
</feature>
<keyword evidence="1" id="KW-0812">Transmembrane</keyword>
<dbReference type="EMBL" id="FTPU01000009">
    <property type="protein sequence ID" value="SIT96457.1"/>
    <property type="molecule type" value="Genomic_DNA"/>
</dbReference>
<feature type="transmembrane region" description="Helical" evidence="1">
    <location>
        <begin position="273"/>
        <end position="292"/>
    </location>
</feature>
<feature type="transmembrane region" description="Helical" evidence="1">
    <location>
        <begin position="691"/>
        <end position="708"/>
    </location>
</feature>
<feature type="transmembrane region" description="Helical" evidence="1">
    <location>
        <begin position="504"/>
        <end position="526"/>
    </location>
</feature>
<keyword evidence="3" id="KW-1185">Reference proteome</keyword>
<feature type="transmembrane region" description="Helical" evidence="1">
    <location>
        <begin position="409"/>
        <end position="428"/>
    </location>
</feature>
<organism evidence="2 3">
    <name type="scientific">Epilithonimonas bovis DSM 19482</name>
    <dbReference type="NCBI Taxonomy" id="1121284"/>
    <lineage>
        <taxon>Bacteria</taxon>
        <taxon>Pseudomonadati</taxon>
        <taxon>Bacteroidota</taxon>
        <taxon>Flavobacteriia</taxon>
        <taxon>Flavobacteriales</taxon>
        <taxon>Weeksellaceae</taxon>
        <taxon>Chryseobacterium group</taxon>
        <taxon>Epilithonimonas</taxon>
    </lineage>
</organism>
<dbReference type="AlphaFoldDB" id="A0A1U7PUS6"/>
<proteinExistence type="predicted"/>
<feature type="transmembrane region" description="Helical" evidence="1">
    <location>
        <begin position="329"/>
        <end position="346"/>
    </location>
</feature>
<dbReference type="PANTHER" id="PTHR38434:SF1">
    <property type="entry name" value="BLL2549 PROTEIN"/>
    <property type="match status" value="1"/>
</dbReference>
<feature type="transmembrane region" description="Helical" evidence="1">
    <location>
        <begin position="147"/>
        <end position="168"/>
    </location>
</feature>
<evidence type="ECO:0000313" key="2">
    <source>
        <dbReference type="EMBL" id="SIT96457.1"/>
    </source>
</evidence>
<feature type="transmembrane region" description="Helical" evidence="1">
    <location>
        <begin position="224"/>
        <end position="243"/>
    </location>
</feature>
<dbReference type="STRING" id="1121284.SAMN05660493_01138"/>
<dbReference type="RefSeq" id="WP_076782497.1">
    <property type="nucleotide sequence ID" value="NZ_FTPU01000009.1"/>
</dbReference>